<sequence>SVFIKMAVKERQNETSFDEIEWNVESEIQLFFAMNGHKPVGINKYFHMVCIWEKFRAAIHKDVPLKLIWDHLESMYDLVSLDDMEGLPFPGHEIDFSLPETEFVGKPRKREELEIKLKDQRDKYKEIKKEKDIKESSKKDSMLRDFKGTKDVEKKKEEIKKCVKEVDIKKDKFKDIKETRKEHKSSKGRSKGKEDSEESASNGKKERKESESSRELAKRIPKRPTRQSVDSSSKASSSPRDTPPPKRRRI</sequence>
<evidence type="ECO:0000313" key="9">
    <source>
        <dbReference type="EMBL" id="KYN17280.1"/>
    </source>
</evidence>
<dbReference type="PANTHER" id="PTHR13581">
    <property type="entry name" value="MRG-BINDING PROTEIN"/>
    <property type="match status" value="1"/>
</dbReference>
<comment type="subcellular location">
    <subcellularLocation>
        <location evidence="1">Nucleus</location>
    </subcellularLocation>
</comment>
<dbReference type="Proteomes" id="UP000078492">
    <property type="component" value="Unassembled WGS sequence"/>
</dbReference>
<keyword evidence="3" id="KW-0156">Chromatin regulator</keyword>
<dbReference type="AlphaFoldDB" id="A0A195DWJ6"/>
<evidence type="ECO:0000256" key="6">
    <source>
        <dbReference type="ARBA" id="ARBA00023242"/>
    </source>
</evidence>
<dbReference type="GO" id="GO:0035267">
    <property type="term" value="C:NuA4 histone acetyltransferase complex"/>
    <property type="evidence" value="ECO:0007669"/>
    <property type="project" value="TreeGrafter"/>
</dbReference>
<keyword evidence="6" id="KW-0539">Nucleus</keyword>
<keyword evidence="4" id="KW-0805">Transcription regulation</keyword>
<feature type="coiled-coil region" evidence="7">
    <location>
        <begin position="110"/>
        <end position="172"/>
    </location>
</feature>
<reference evidence="9 10" key="1">
    <citation type="submission" date="2015-09" db="EMBL/GenBank/DDBJ databases">
        <title>Trachymyrmex cornetzi WGS genome.</title>
        <authorList>
            <person name="Nygaard S."/>
            <person name="Hu H."/>
            <person name="Boomsma J."/>
            <person name="Zhang G."/>
        </authorList>
    </citation>
    <scope>NUCLEOTIDE SEQUENCE [LARGE SCALE GENOMIC DNA]</scope>
    <source>
        <strain evidence="9">Tcor2-1</strain>
        <tissue evidence="9">Whole body</tissue>
    </source>
</reference>
<accession>A0A195DWJ6</accession>
<dbReference type="InterPro" id="IPR012423">
    <property type="entry name" value="Eaf7/MRGBP"/>
</dbReference>
<evidence type="ECO:0000256" key="3">
    <source>
        <dbReference type="ARBA" id="ARBA00022853"/>
    </source>
</evidence>
<name>A0A195DWJ6_9HYME</name>
<dbReference type="EMBL" id="KQ980204">
    <property type="protein sequence ID" value="KYN17280.1"/>
    <property type="molecule type" value="Genomic_DNA"/>
</dbReference>
<dbReference type="GO" id="GO:0006325">
    <property type="term" value="P:chromatin organization"/>
    <property type="evidence" value="ECO:0007669"/>
    <property type="project" value="UniProtKB-KW"/>
</dbReference>
<evidence type="ECO:0000256" key="8">
    <source>
        <dbReference type="SAM" id="MobiDB-lite"/>
    </source>
</evidence>
<organism evidence="9 10">
    <name type="scientific">Trachymyrmex cornetzi</name>
    <dbReference type="NCBI Taxonomy" id="471704"/>
    <lineage>
        <taxon>Eukaryota</taxon>
        <taxon>Metazoa</taxon>
        <taxon>Ecdysozoa</taxon>
        <taxon>Arthropoda</taxon>
        <taxon>Hexapoda</taxon>
        <taxon>Insecta</taxon>
        <taxon>Pterygota</taxon>
        <taxon>Neoptera</taxon>
        <taxon>Endopterygota</taxon>
        <taxon>Hymenoptera</taxon>
        <taxon>Apocrita</taxon>
        <taxon>Aculeata</taxon>
        <taxon>Formicoidea</taxon>
        <taxon>Formicidae</taxon>
        <taxon>Myrmicinae</taxon>
        <taxon>Trachymyrmex</taxon>
    </lineage>
</organism>
<proteinExistence type="inferred from homology"/>
<feature type="region of interest" description="Disordered" evidence="8">
    <location>
        <begin position="173"/>
        <end position="250"/>
    </location>
</feature>
<dbReference type="GO" id="GO:0006357">
    <property type="term" value="P:regulation of transcription by RNA polymerase II"/>
    <property type="evidence" value="ECO:0007669"/>
    <property type="project" value="TreeGrafter"/>
</dbReference>
<evidence type="ECO:0000256" key="5">
    <source>
        <dbReference type="ARBA" id="ARBA00023163"/>
    </source>
</evidence>
<protein>
    <submittedName>
        <fullName evidence="9">MRG-binding protein</fullName>
    </submittedName>
</protein>
<evidence type="ECO:0000256" key="4">
    <source>
        <dbReference type="ARBA" id="ARBA00023015"/>
    </source>
</evidence>
<feature type="compositionally biased region" description="Low complexity" evidence="8">
    <location>
        <begin position="228"/>
        <end position="238"/>
    </location>
</feature>
<dbReference type="GO" id="GO:0005634">
    <property type="term" value="C:nucleus"/>
    <property type="evidence" value="ECO:0007669"/>
    <property type="project" value="UniProtKB-SubCell"/>
</dbReference>
<feature type="compositionally biased region" description="Basic and acidic residues" evidence="8">
    <location>
        <begin position="203"/>
        <end position="218"/>
    </location>
</feature>
<dbReference type="Pfam" id="PF07904">
    <property type="entry name" value="Eaf7"/>
    <property type="match status" value="1"/>
</dbReference>
<feature type="non-terminal residue" evidence="9">
    <location>
        <position position="1"/>
    </location>
</feature>
<comment type="similarity">
    <text evidence="2">Belongs to the EAF7 family.</text>
</comment>
<evidence type="ECO:0000256" key="2">
    <source>
        <dbReference type="ARBA" id="ARBA00007117"/>
    </source>
</evidence>
<keyword evidence="5" id="KW-0804">Transcription</keyword>
<keyword evidence="10" id="KW-1185">Reference proteome</keyword>
<evidence type="ECO:0000256" key="7">
    <source>
        <dbReference type="SAM" id="Coils"/>
    </source>
</evidence>
<gene>
    <name evidence="9" type="ORF">ALC57_10500</name>
</gene>
<dbReference type="PANTHER" id="PTHR13581:SF5">
    <property type="entry name" value="MRG_MORF4L-BINDING PROTEIN"/>
    <property type="match status" value="1"/>
</dbReference>
<keyword evidence="7" id="KW-0175">Coiled coil</keyword>
<evidence type="ECO:0000256" key="1">
    <source>
        <dbReference type="ARBA" id="ARBA00004123"/>
    </source>
</evidence>
<dbReference type="STRING" id="471704.A0A195DWJ6"/>
<evidence type="ECO:0000313" key="10">
    <source>
        <dbReference type="Proteomes" id="UP000078492"/>
    </source>
</evidence>